<dbReference type="Pfam" id="PF00254">
    <property type="entry name" value="FKBP_C"/>
    <property type="match status" value="1"/>
</dbReference>
<evidence type="ECO:0000256" key="6">
    <source>
        <dbReference type="SAM" id="MobiDB-lite"/>
    </source>
</evidence>
<dbReference type="PIRSF" id="PIRSF001473">
    <property type="entry name" value="FK506-bp_FPR3"/>
    <property type="match status" value="1"/>
</dbReference>
<dbReference type="Proteomes" id="UP000694843">
    <property type="component" value="Unplaced"/>
</dbReference>
<gene>
    <name evidence="9" type="primary">LOC108682325</name>
</gene>
<dbReference type="PANTHER" id="PTHR43811">
    <property type="entry name" value="FKBP-TYPE PEPTIDYL-PROLYL CIS-TRANS ISOMERASE FKPA"/>
    <property type="match status" value="1"/>
</dbReference>
<dbReference type="Gene3D" id="3.10.50.40">
    <property type="match status" value="1"/>
</dbReference>
<feature type="region of interest" description="Disordered" evidence="6">
    <location>
        <begin position="117"/>
        <end position="138"/>
    </location>
</feature>
<evidence type="ECO:0000256" key="1">
    <source>
        <dbReference type="ARBA" id="ARBA00000971"/>
    </source>
</evidence>
<comment type="catalytic activity">
    <reaction evidence="1 4 5">
        <text>[protein]-peptidylproline (omega=180) = [protein]-peptidylproline (omega=0)</text>
        <dbReference type="Rhea" id="RHEA:16237"/>
        <dbReference type="Rhea" id="RHEA-COMP:10747"/>
        <dbReference type="Rhea" id="RHEA-COMP:10748"/>
        <dbReference type="ChEBI" id="CHEBI:83833"/>
        <dbReference type="ChEBI" id="CHEBI:83834"/>
        <dbReference type="EC" id="5.2.1.8"/>
    </reaction>
</comment>
<dbReference type="FunFam" id="3.10.50.40:FF:000006">
    <property type="entry name" value="Peptidyl-prolyl cis-trans isomerase"/>
    <property type="match status" value="1"/>
</dbReference>
<dbReference type="OMA" id="CPPHMAY"/>
<dbReference type="InterPro" id="IPR023566">
    <property type="entry name" value="PPIase_Fpr3/Fpr4-like"/>
</dbReference>
<dbReference type="InterPro" id="IPR046357">
    <property type="entry name" value="PPIase_dom_sf"/>
</dbReference>
<dbReference type="InterPro" id="IPR041232">
    <property type="entry name" value="NPL"/>
</dbReference>
<evidence type="ECO:0000313" key="9">
    <source>
        <dbReference type="RefSeq" id="XP_018026958.1"/>
    </source>
</evidence>
<dbReference type="Gene3D" id="2.60.120.340">
    <property type="entry name" value="Nucleoplasmin core domain"/>
    <property type="match status" value="1"/>
</dbReference>
<keyword evidence="3 4" id="KW-0413">Isomerase</keyword>
<dbReference type="GO" id="GO:0005730">
    <property type="term" value="C:nucleolus"/>
    <property type="evidence" value="ECO:0007669"/>
    <property type="project" value="TreeGrafter"/>
</dbReference>
<dbReference type="EC" id="5.2.1.8" evidence="4"/>
<feature type="domain" description="PPIase FKBP-type" evidence="7">
    <location>
        <begin position="388"/>
        <end position="476"/>
    </location>
</feature>
<evidence type="ECO:0000256" key="3">
    <source>
        <dbReference type="ARBA" id="ARBA00023235"/>
    </source>
</evidence>
<keyword evidence="2 4" id="KW-0697">Rotamase</keyword>
<organism evidence="8 9">
    <name type="scientific">Hyalella azteca</name>
    <name type="common">Amphipod</name>
    <dbReference type="NCBI Taxonomy" id="294128"/>
    <lineage>
        <taxon>Eukaryota</taxon>
        <taxon>Metazoa</taxon>
        <taxon>Ecdysozoa</taxon>
        <taxon>Arthropoda</taxon>
        <taxon>Crustacea</taxon>
        <taxon>Multicrustacea</taxon>
        <taxon>Malacostraca</taxon>
        <taxon>Eumalacostraca</taxon>
        <taxon>Peracarida</taxon>
        <taxon>Amphipoda</taxon>
        <taxon>Senticaudata</taxon>
        <taxon>Talitrida</taxon>
        <taxon>Talitroidea</taxon>
        <taxon>Hyalellidae</taxon>
        <taxon>Hyalella</taxon>
    </lineage>
</organism>
<proteinExistence type="inferred from homology"/>
<dbReference type="GeneID" id="108682325"/>
<reference evidence="9" key="1">
    <citation type="submission" date="2025-08" db="UniProtKB">
        <authorList>
            <consortium name="RefSeq"/>
        </authorList>
    </citation>
    <scope>IDENTIFICATION</scope>
    <source>
        <tissue evidence="9">Whole organism</tissue>
    </source>
</reference>
<dbReference type="GO" id="GO:0000785">
    <property type="term" value="C:chromatin"/>
    <property type="evidence" value="ECO:0007669"/>
    <property type="project" value="TreeGrafter"/>
</dbReference>
<dbReference type="OrthoDB" id="1902587at2759"/>
<feature type="compositionally biased region" description="Basic and acidic residues" evidence="6">
    <location>
        <begin position="310"/>
        <end position="339"/>
    </location>
</feature>
<dbReference type="AlphaFoldDB" id="A0A8B7PLA7"/>
<evidence type="ECO:0000256" key="2">
    <source>
        <dbReference type="ARBA" id="ARBA00023110"/>
    </source>
</evidence>
<feature type="compositionally biased region" description="Basic and acidic residues" evidence="6">
    <location>
        <begin position="346"/>
        <end position="357"/>
    </location>
</feature>
<dbReference type="PROSITE" id="PS50059">
    <property type="entry name" value="FKBP_PPIASE"/>
    <property type="match status" value="1"/>
</dbReference>
<evidence type="ECO:0000259" key="7">
    <source>
        <dbReference type="PROSITE" id="PS50059"/>
    </source>
</evidence>
<feature type="compositionally biased region" description="Acidic residues" evidence="6">
    <location>
        <begin position="196"/>
        <end position="243"/>
    </location>
</feature>
<feature type="compositionally biased region" description="Acidic residues" evidence="6">
    <location>
        <begin position="117"/>
        <end position="131"/>
    </location>
</feature>
<accession>A0A8B7PLA7</accession>
<comment type="similarity">
    <text evidence="4">Belongs to the FKBP-type PPIase family.</text>
</comment>
<name>A0A8B7PLA7_HYAAZ</name>
<dbReference type="Pfam" id="PF17800">
    <property type="entry name" value="NPL"/>
    <property type="match status" value="1"/>
</dbReference>
<dbReference type="KEGG" id="hazt:108682325"/>
<dbReference type="RefSeq" id="XP_018026958.1">
    <property type="nucleotide sequence ID" value="XM_018171469.2"/>
</dbReference>
<evidence type="ECO:0000313" key="8">
    <source>
        <dbReference type="Proteomes" id="UP000694843"/>
    </source>
</evidence>
<feature type="region of interest" description="Disordered" evidence="6">
    <location>
        <begin position="153"/>
        <end position="371"/>
    </location>
</feature>
<evidence type="ECO:0000256" key="4">
    <source>
        <dbReference type="PIRNR" id="PIRNR001473"/>
    </source>
</evidence>
<feature type="compositionally biased region" description="Acidic residues" evidence="6">
    <location>
        <begin position="173"/>
        <end position="182"/>
    </location>
</feature>
<protein>
    <recommendedName>
        <fullName evidence="4">FK506-binding protein</fullName>
        <ecNumber evidence="4">5.2.1.8</ecNumber>
    </recommendedName>
</protein>
<dbReference type="GO" id="GO:0003755">
    <property type="term" value="F:peptidyl-prolyl cis-trans isomerase activity"/>
    <property type="evidence" value="ECO:0007669"/>
    <property type="project" value="UniProtKB-KW"/>
</dbReference>
<evidence type="ECO:0000256" key="5">
    <source>
        <dbReference type="PROSITE-ProRule" id="PRU00277"/>
    </source>
</evidence>
<dbReference type="InterPro" id="IPR001179">
    <property type="entry name" value="PPIase_FKBP_dom"/>
</dbReference>
<keyword evidence="8" id="KW-1185">Reference proteome</keyword>
<dbReference type="PANTHER" id="PTHR43811:SF19">
    <property type="entry name" value="39 KDA FK506-BINDING NUCLEAR PROTEIN"/>
    <property type="match status" value="1"/>
</dbReference>
<sequence length="476" mass="52025">MSFWSLILEPGKKYEKEVENGIQVTRAALDTSRASDNDGIVQIILEFEGKEMTVANLSVKHGIFQSTLDLAFKEGDKVAFSTSGAKVPVSLTGYAGLEDDDDLDDEELEDLDEDYLESTMDGSDEDDEDAPELVSGRKKRKLEVADKFKRPAKSAKLANGSAKGLTLNGESFMSEDDEDDDSYNPTGDLSSMGEELLGEEEELDDDTLDSDDDDEDDDEEDDDDDDEEEDEDDDSEDAEEEEIVKEIKSKMNGVSENQKQKKKDVSSVANGTLKALQLEAVKNANKDKKKTPVKKSPTKDDKAVTGTKTPSKDKSPKENKAKAAKVGKTEDVLAKTPKSEKKKQHKESQKETPKATADDATPNKKQMRSGGVMIEDITVGTGEAARKGSNVSMYYVGRLKSNNKIFDSQLSGTPLKFVLGRGEVIQGWDVGLIGMKVGGKRKLSIPSAMAYGKKGAPPEIPPQANLEFEVTMMGCR</sequence>
<dbReference type="SUPFAM" id="SSF54534">
    <property type="entry name" value="FKBP-like"/>
    <property type="match status" value="1"/>
</dbReference>